<comment type="similarity">
    <text evidence="2">Belongs to the COG2 family.</text>
</comment>
<keyword evidence="6" id="KW-0333">Golgi apparatus</keyword>
<feature type="domain" description="COG complex component COG2 C-terminal" evidence="11">
    <location>
        <begin position="458"/>
        <end position="801"/>
    </location>
</feature>
<gene>
    <name evidence="12" type="ORF">SISSUDRAFT_606094</name>
</gene>
<keyword evidence="4" id="KW-0813">Transport</keyword>
<dbReference type="GO" id="GO:0015031">
    <property type="term" value="P:protein transport"/>
    <property type="evidence" value="ECO:0007669"/>
    <property type="project" value="UniProtKB-KW"/>
</dbReference>
<evidence type="ECO:0000259" key="10">
    <source>
        <dbReference type="Pfam" id="PF06148"/>
    </source>
</evidence>
<dbReference type="InterPro" id="IPR009316">
    <property type="entry name" value="COG2"/>
</dbReference>
<evidence type="ECO:0000256" key="9">
    <source>
        <dbReference type="SAM" id="MobiDB-lite"/>
    </source>
</evidence>
<dbReference type="Pfam" id="PF06148">
    <property type="entry name" value="COG2_N"/>
    <property type="match status" value="1"/>
</dbReference>
<dbReference type="AlphaFoldDB" id="A0A166IA88"/>
<dbReference type="GO" id="GO:0017119">
    <property type="term" value="C:Golgi transport complex"/>
    <property type="evidence" value="ECO:0007669"/>
    <property type="project" value="TreeGrafter"/>
</dbReference>
<dbReference type="GO" id="GO:0006891">
    <property type="term" value="P:intra-Golgi vesicle-mediated transport"/>
    <property type="evidence" value="ECO:0007669"/>
    <property type="project" value="TreeGrafter"/>
</dbReference>
<dbReference type="Proteomes" id="UP000076798">
    <property type="component" value="Unassembled WGS sequence"/>
</dbReference>
<proteinExistence type="inferred from homology"/>
<accession>A0A166IA88</accession>
<evidence type="ECO:0000256" key="2">
    <source>
        <dbReference type="ARBA" id="ARBA00007603"/>
    </source>
</evidence>
<feature type="domain" description="Conserved oligomeric Golgi complex subunit 2 N-terminal" evidence="10">
    <location>
        <begin position="46"/>
        <end position="110"/>
    </location>
</feature>
<sequence>MDDLPALDPTVGSPVANGVASPTSDHVLPSLSPLSHANSFLNPDISPEFDVESFLLSRAAHASLAEIRSEMRDYLADLKTELVQLINDDYGSFISLSTDLRGEGTRLDRLKFPLVGIEGEINKSRQGLQAIQDQVQRTLERRAALREDKALLHLLLTLSESVSRLESLLLISKPSPEARLEDRSQTSKSKYLARVTSEYTQLLYQADKARAKECVFVNELQPRIDRIKSTLTSDLDAFFSRVLVATPSSQLDKIRNHAELNECLKIYDALSLQSEAEEIIRREVVRPFTKRTIFSSALTSPLSPTAPKTPFGASKTGFPQTPFTPYPTFPTSTPNDPSNLVPLLDETANPLAALFNVIIRFVYRDLNEVIKMTEHLRPKIEQRAGGGYQILAHVVWEEIGRAVLDDLGPTMFAVGKPEEFRQNYVTAHSFVAALESMALSQSSLEALRSHPISQTFEKRWQLPVYFQLRWKEIAVTLDDALSNAAPVLRSTESAKKSELLTLQISAVYQAIERCWSEDVFIYELSWRFWRFSLQIVARFKTWLGTVTPPPDPSSKVAATIQNEKNLASSAPVASRAVTPQLSNSSTDGQSASSNDDAILRKCALIIADMTVLSEKLRVLWDQQISILLPDVEDDDIRLKDILEQSINSYTSLIPSFTSPILAILSRRSSDALQPVRHIPSHFRAMSPKKIPTRPSEYVLDVLKPVRVFFGVGVAGSALGQSLWEPYGVEWATEIFLAVVIRFTNHLVAVKKAEESLRRLKMGKKSTFSLFGVVGGGSTPSSAASEEGRDEERIRTQLILDVDAFGKDAQSLGVEVEKIEAYMALKTIAAAKPEDGELHSQQSVCRD</sequence>
<reference evidence="12 13" key="1">
    <citation type="journal article" date="2016" name="Mol. Biol. Evol.">
        <title>Comparative Genomics of Early-Diverging Mushroom-Forming Fungi Provides Insights into the Origins of Lignocellulose Decay Capabilities.</title>
        <authorList>
            <person name="Nagy L.G."/>
            <person name="Riley R."/>
            <person name="Tritt A."/>
            <person name="Adam C."/>
            <person name="Daum C."/>
            <person name="Floudas D."/>
            <person name="Sun H."/>
            <person name="Yadav J.S."/>
            <person name="Pangilinan J."/>
            <person name="Larsson K.H."/>
            <person name="Matsuura K."/>
            <person name="Barry K."/>
            <person name="Labutti K."/>
            <person name="Kuo R."/>
            <person name="Ohm R.A."/>
            <person name="Bhattacharya S.S."/>
            <person name="Shirouzu T."/>
            <person name="Yoshinaga Y."/>
            <person name="Martin F.M."/>
            <person name="Grigoriev I.V."/>
            <person name="Hibbett D.S."/>
        </authorList>
    </citation>
    <scope>NUCLEOTIDE SEQUENCE [LARGE SCALE GENOMIC DNA]</scope>
    <source>
        <strain evidence="12 13">HHB10207 ss-3</strain>
    </source>
</reference>
<evidence type="ECO:0000256" key="7">
    <source>
        <dbReference type="ARBA" id="ARBA00023136"/>
    </source>
</evidence>
<evidence type="ECO:0000256" key="1">
    <source>
        <dbReference type="ARBA" id="ARBA00004395"/>
    </source>
</evidence>
<evidence type="ECO:0000313" key="12">
    <source>
        <dbReference type="EMBL" id="KZT43559.1"/>
    </source>
</evidence>
<comment type="subcellular location">
    <subcellularLocation>
        <location evidence="1">Golgi apparatus membrane</location>
        <topology evidence="1">Peripheral membrane protein</topology>
    </subcellularLocation>
</comment>
<evidence type="ECO:0000313" key="13">
    <source>
        <dbReference type="Proteomes" id="UP000076798"/>
    </source>
</evidence>
<dbReference type="EMBL" id="KV428007">
    <property type="protein sequence ID" value="KZT43559.1"/>
    <property type="molecule type" value="Genomic_DNA"/>
</dbReference>
<keyword evidence="13" id="KW-1185">Reference proteome</keyword>
<dbReference type="PANTHER" id="PTHR12961:SF0">
    <property type="entry name" value="CONSERVED OLIGOMERIC GOLGI COMPLEX SUBUNIT 2"/>
    <property type="match status" value="1"/>
</dbReference>
<name>A0A166IA88_9AGAM</name>
<keyword evidence="5" id="KW-0653">Protein transport</keyword>
<feature type="region of interest" description="Disordered" evidence="9">
    <location>
        <begin position="567"/>
        <end position="593"/>
    </location>
</feature>
<dbReference type="STRING" id="1314776.A0A166IA88"/>
<evidence type="ECO:0000256" key="6">
    <source>
        <dbReference type="ARBA" id="ARBA00023034"/>
    </source>
</evidence>
<organism evidence="12 13">
    <name type="scientific">Sistotremastrum suecicum HHB10207 ss-3</name>
    <dbReference type="NCBI Taxonomy" id="1314776"/>
    <lineage>
        <taxon>Eukaryota</taxon>
        <taxon>Fungi</taxon>
        <taxon>Dikarya</taxon>
        <taxon>Basidiomycota</taxon>
        <taxon>Agaricomycotina</taxon>
        <taxon>Agaricomycetes</taxon>
        <taxon>Sistotremastrales</taxon>
        <taxon>Sistotremastraceae</taxon>
        <taxon>Sistotremastrum</taxon>
    </lineage>
</organism>
<feature type="region of interest" description="Disordered" evidence="9">
    <location>
        <begin position="1"/>
        <end position="20"/>
    </location>
</feature>
<keyword evidence="7" id="KW-0472">Membrane</keyword>
<evidence type="ECO:0000259" key="11">
    <source>
        <dbReference type="Pfam" id="PF12022"/>
    </source>
</evidence>
<dbReference type="InterPro" id="IPR024603">
    <property type="entry name" value="COG_complex_COG2_C"/>
</dbReference>
<evidence type="ECO:0000256" key="3">
    <source>
        <dbReference type="ARBA" id="ARBA00020977"/>
    </source>
</evidence>
<feature type="compositionally biased region" description="Polar residues" evidence="9">
    <location>
        <begin position="577"/>
        <end position="593"/>
    </location>
</feature>
<evidence type="ECO:0000256" key="5">
    <source>
        <dbReference type="ARBA" id="ARBA00022927"/>
    </source>
</evidence>
<dbReference type="GO" id="GO:0000139">
    <property type="term" value="C:Golgi membrane"/>
    <property type="evidence" value="ECO:0007669"/>
    <property type="project" value="UniProtKB-SubCell"/>
</dbReference>
<dbReference type="InterPro" id="IPR024602">
    <property type="entry name" value="COG_su2_N"/>
</dbReference>
<dbReference type="Pfam" id="PF12022">
    <property type="entry name" value="COG2_C"/>
    <property type="match status" value="1"/>
</dbReference>
<dbReference type="OrthoDB" id="332281at2759"/>
<dbReference type="GO" id="GO:0007030">
    <property type="term" value="P:Golgi organization"/>
    <property type="evidence" value="ECO:0007669"/>
    <property type="project" value="InterPro"/>
</dbReference>
<protein>
    <recommendedName>
        <fullName evidence="3">Conserved oligomeric Golgi complex subunit 2</fullName>
    </recommendedName>
    <alternativeName>
        <fullName evidence="8">Component of oligomeric Golgi complex 2</fullName>
    </alternativeName>
</protein>
<dbReference type="PANTHER" id="PTHR12961">
    <property type="entry name" value="CONSERVED OLIGOMERIC GOLGI COMPLEX COMPONENT 2"/>
    <property type="match status" value="1"/>
</dbReference>
<evidence type="ECO:0000256" key="8">
    <source>
        <dbReference type="ARBA" id="ARBA00031344"/>
    </source>
</evidence>
<evidence type="ECO:0000256" key="4">
    <source>
        <dbReference type="ARBA" id="ARBA00022448"/>
    </source>
</evidence>